<protein>
    <submittedName>
        <fullName evidence="2">Uncharacterized protein</fullName>
    </submittedName>
</protein>
<evidence type="ECO:0000256" key="1">
    <source>
        <dbReference type="SAM" id="Phobius"/>
    </source>
</evidence>
<dbReference type="EMBL" id="SSXL01000005">
    <property type="protein sequence ID" value="TII03517.1"/>
    <property type="molecule type" value="Genomic_DNA"/>
</dbReference>
<evidence type="ECO:0000313" key="3">
    <source>
        <dbReference type="Proteomes" id="UP000309259"/>
    </source>
</evidence>
<dbReference type="Proteomes" id="UP000309259">
    <property type="component" value="Unassembled WGS sequence"/>
</dbReference>
<keyword evidence="1" id="KW-0472">Membrane</keyword>
<organism evidence="2 3">
    <name type="scientific">Streptococcus suis</name>
    <dbReference type="NCBI Taxonomy" id="1307"/>
    <lineage>
        <taxon>Bacteria</taxon>
        <taxon>Bacillati</taxon>
        <taxon>Bacillota</taxon>
        <taxon>Bacilli</taxon>
        <taxon>Lactobacillales</taxon>
        <taxon>Streptococcaceae</taxon>
        <taxon>Streptococcus</taxon>
    </lineage>
</organism>
<dbReference type="AlphaFoldDB" id="A0A4T2GXI4"/>
<keyword evidence="1" id="KW-0812">Transmembrane</keyword>
<gene>
    <name evidence="2" type="ORF">FAJ35_02075</name>
</gene>
<evidence type="ECO:0000313" key="2">
    <source>
        <dbReference type="EMBL" id="TII03517.1"/>
    </source>
</evidence>
<proteinExistence type="predicted"/>
<reference evidence="2 3" key="1">
    <citation type="submission" date="2019-04" db="EMBL/GenBank/DDBJ databases">
        <title>Genome analysis of Streptococcus suis strain WUSS327.</title>
        <authorList>
            <person name="Chen H."/>
            <person name="Gao X."/>
            <person name="Wu Z."/>
        </authorList>
    </citation>
    <scope>NUCLEOTIDE SEQUENCE [LARGE SCALE GENOMIC DNA]</scope>
    <source>
        <strain evidence="2 3">WUSS327</strain>
    </source>
</reference>
<sequence length="76" mass="9115">MISEKLSLIYKHFTCEYRFLIKRGGSYKSPTPTPFIVIWFIFYYFVNSLCRTLVQPASRCLVLKANQKTLVLYRRR</sequence>
<accession>A0A4T2GXI4</accession>
<keyword evidence="1" id="KW-1133">Transmembrane helix</keyword>
<comment type="caution">
    <text evidence="2">The sequence shown here is derived from an EMBL/GenBank/DDBJ whole genome shotgun (WGS) entry which is preliminary data.</text>
</comment>
<feature type="transmembrane region" description="Helical" evidence="1">
    <location>
        <begin position="36"/>
        <end position="54"/>
    </location>
</feature>
<name>A0A4T2GXI4_STRSU</name>